<organism evidence="1">
    <name type="scientific">Leptospirillum sp. Group II '5-way CG'</name>
    <dbReference type="NCBI Taxonomy" id="419541"/>
    <lineage>
        <taxon>Bacteria</taxon>
        <taxon>Pseudomonadati</taxon>
        <taxon>Nitrospirota</taxon>
        <taxon>Nitrospiria</taxon>
        <taxon>Nitrospirales</taxon>
        <taxon>Nitrospiraceae</taxon>
        <taxon>Leptospirillum</taxon>
    </lineage>
</organism>
<gene>
    <name evidence="1" type="ORF">CGL2_11346193</name>
</gene>
<sequence>MRQGSVVLATKSNGHNAENARVFEVSSQPVLDDSAYYGFPGDFVKALDPHTEADPAGILLQFLIAFGNSVGDGPYFQVEGDRHPPRENLLLVGDSSKGRKGTSWGRIRQLFDLADPVWSKRIQSGASSGEGIVFQVRDPMLTTGKDGEETLIDPGEEDKRLLLLEPEFASVLKAIERDGNTLSAILRQAWDTGDLTPLTKNNRIRATGAHISIVGHITQMELLKRLSETEMANGFANRFLWIFVRRSKLLPNGGCFPEEEVEQFARTLQMRMNQAREIRAMHRSPDAQKLWEAAYPELGVPVPGLAGALLSRSEAHVLRLSLLYALTDGAATVELHHMVAALSVWNYVEACVTRIFGTVLGNPVADKILESLNSGPKSATEISHLFDRNISSTRIQKALQFLVENHRVEFYTEKTGGRNRQIFCLTKKTN</sequence>
<dbReference type="Gene3D" id="1.10.10.10">
    <property type="entry name" value="Winged helix-like DNA-binding domain superfamily/Winged helix DNA-binding domain"/>
    <property type="match status" value="1"/>
</dbReference>
<accession>B6ALG0</accession>
<evidence type="ECO:0000313" key="1">
    <source>
        <dbReference type="EMBL" id="EDZ40414.1"/>
    </source>
</evidence>
<proteinExistence type="predicted"/>
<evidence type="ECO:0008006" key="2">
    <source>
        <dbReference type="Google" id="ProtNLM"/>
    </source>
</evidence>
<reference evidence="1" key="2">
    <citation type="journal article" date="2008" name="PLoS Biol.">
        <title>Population genomic analysis of strain variation in Leptospirillum group II bacteria involved in acid mine drainage formation.</title>
        <authorList>
            <person name="Simmons S.L."/>
            <person name="Dibartolo G."/>
            <person name="Denef V.J."/>
            <person name="Goltsman D.S."/>
            <person name="Thelen M.P."/>
            <person name="Banfield J.F."/>
        </authorList>
    </citation>
    <scope>NUCLEOTIDE SEQUENCE [LARGE SCALE GENOMIC DNA]</scope>
</reference>
<name>B6ALG0_9BACT</name>
<dbReference type="SUPFAM" id="SSF46785">
    <property type="entry name" value="Winged helix' DNA-binding domain"/>
    <property type="match status" value="1"/>
</dbReference>
<dbReference type="EMBL" id="DS995259">
    <property type="protein sequence ID" value="EDZ40414.1"/>
    <property type="molecule type" value="Genomic_DNA"/>
</dbReference>
<dbReference type="AlphaFoldDB" id="B6ALG0"/>
<dbReference type="InterPro" id="IPR036388">
    <property type="entry name" value="WH-like_DNA-bd_sf"/>
</dbReference>
<dbReference type="InterPro" id="IPR036390">
    <property type="entry name" value="WH_DNA-bd_sf"/>
</dbReference>
<protein>
    <recommendedName>
        <fullName evidence="2">DUF3987 domain-containing protein</fullName>
    </recommendedName>
</protein>
<reference evidence="1" key="1">
    <citation type="journal article" date="2004" name="Nature">
        <title>Community structure and metabolism through reconstruction of microbial genomes from the environment.</title>
        <authorList>
            <person name="Tyson G.W."/>
            <person name="Chapman J."/>
            <person name="Hugenholtz P."/>
            <person name="Allen E.E."/>
            <person name="Ram R.J."/>
            <person name="Richardson P.M."/>
            <person name="Solovyev V.V."/>
            <person name="Rubin E.M."/>
            <person name="Rokhsar D.S."/>
            <person name="Banfield J.F."/>
        </authorList>
    </citation>
    <scope>NUCLEOTIDE SEQUENCE [LARGE SCALE GENOMIC DNA]</scope>
</reference>